<dbReference type="EMBL" id="MN739416">
    <property type="protein sequence ID" value="QHT03735.1"/>
    <property type="molecule type" value="Genomic_DNA"/>
</dbReference>
<organism evidence="3">
    <name type="scientific">viral metagenome</name>
    <dbReference type="NCBI Taxonomy" id="1070528"/>
    <lineage>
        <taxon>unclassified sequences</taxon>
        <taxon>metagenomes</taxon>
        <taxon>organismal metagenomes</taxon>
    </lineage>
</organism>
<feature type="transmembrane region" description="Helical" evidence="2">
    <location>
        <begin position="27"/>
        <end position="51"/>
    </location>
</feature>
<reference evidence="3" key="1">
    <citation type="journal article" date="2020" name="Nature">
        <title>Giant virus diversity and host interactions through global metagenomics.</title>
        <authorList>
            <person name="Schulz F."/>
            <person name="Roux S."/>
            <person name="Paez-Espino D."/>
            <person name="Jungbluth S."/>
            <person name="Walsh D.A."/>
            <person name="Denef V.J."/>
            <person name="McMahon K.D."/>
            <person name="Konstantinidis K.T."/>
            <person name="Eloe-Fadrosh E.A."/>
            <person name="Kyrpides N.C."/>
            <person name="Woyke T."/>
        </authorList>
    </citation>
    <scope>NUCLEOTIDE SEQUENCE</scope>
    <source>
        <strain evidence="3">GVMAG-M-3300021120-1</strain>
    </source>
</reference>
<proteinExistence type="predicted"/>
<feature type="region of interest" description="Disordered" evidence="1">
    <location>
        <begin position="83"/>
        <end position="105"/>
    </location>
</feature>
<protein>
    <submittedName>
        <fullName evidence="3">Uncharacterized protein</fullName>
    </submittedName>
</protein>
<evidence type="ECO:0000256" key="2">
    <source>
        <dbReference type="SAM" id="Phobius"/>
    </source>
</evidence>
<dbReference type="AlphaFoldDB" id="A0A6C0CJP5"/>
<evidence type="ECO:0000256" key="1">
    <source>
        <dbReference type="SAM" id="MobiDB-lite"/>
    </source>
</evidence>
<keyword evidence="2" id="KW-0472">Membrane</keyword>
<sequence length="105" mass="11964">MFHLVKDNVTKIEDNLIWARTVRDSIFAWWFNITLLVLVLGSFGYFLWASYGTATPEELKKIPFTPVTWHNAVRNVPITEYGQTPQIETGDGLPGFARRTGASDF</sequence>
<accession>A0A6C0CJP5</accession>
<name>A0A6C0CJP5_9ZZZZ</name>
<keyword evidence="2" id="KW-0812">Transmembrane</keyword>
<evidence type="ECO:0000313" key="3">
    <source>
        <dbReference type="EMBL" id="QHT03735.1"/>
    </source>
</evidence>
<keyword evidence="2" id="KW-1133">Transmembrane helix</keyword>